<keyword evidence="2" id="KW-1185">Reference proteome</keyword>
<organism evidence="1 2">
    <name type="scientific">Nocardia aurantiaca</name>
    <dbReference type="NCBI Taxonomy" id="2675850"/>
    <lineage>
        <taxon>Bacteria</taxon>
        <taxon>Bacillati</taxon>
        <taxon>Actinomycetota</taxon>
        <taxon>Actinomycetes</taxon>
        <taxon>Mycobacteriales</taxon>
        <taxon>Nocardiaceae</taxon>
        <taxon>Nocardia</taxon>
    </lineage>
</organism>
<dbReference type="Proteomes" id="UP000432464">
    <property type="component" value="Unassembled WGS sequence"/>
</dbReference>
<dbReference type="AlphaFoldDB" id="A0A6I3KNN4"/>
<gene>
    <name evidence="1" type="ORF">GLP40_02205</name>
</gene>
<reference evidence="1 2" key="1">
    <citation type="submission" date="2019-11" db="EMBL/GenBank/DDBJ databases">
        <title>Nocardia sp. nov. CT2-14 isolated from soil.</title>
        <authorList>
            <person name="Kanchanasin P."/>
            <person name="Tanasupawat S."/>
            <person name="Yuki M."/>
            <person name="Kudo T."/>
        </authorList>
    </citation>
    <scope>NUCLEOTIDE SEQUENCE [LARGE SCALE GENOMIC DNA]</scope>
    <source>
        <strain evidence="1 2">CT2-14</strain>
    </source>
</reference>
<dbReference type="EMBL" id="WMBB01000001">
    <property type="protein sequence ID" value="MTE11602.1"/>
    <property type="molecule type" value="Genomic_DNA"/>
</dbReference>
<sequence>MLEAEASPQALGLLRGIAWLTGGELSRAAQAAADRLDAAGTTAPNWAVRLGAPVRAVEFTRSGAEGRCLLMGSFERAGAIHGFLVGVHRRREDVAHYIVLFSGDDAAVEQQMTGRGLPGRTERLSPLDFRRELESALDRRARQDRADLHRGILRCQDPDADLPPYALAATVLRAHLRAIGSNV</sequence>
<protein>
    <submittedName>
        <fullName evidence="1">Uncharacterized protein</fullName>
    </submittedName>
</protein>
<accession>A0A6I3KNN4</accession>
<comment type="caution">
    <text evidence="1">The sequence shown here is derived from an EMBL/GenBank/DDBJ whole genome shotgun (WGS) entry which is preliminary data.</text>
</comment>
<name>A0A6I3KNN4_9NOCA</name>
<proteinExistence type="predicted"/>
<evidence type="ECO:0000313" key="2">
    <source>
        <dbReference type="Proteomes" id="UP000432464"/>
    </source>
</evidence>
<dbReference type="RefSeq" id="WP_154786087.1">
    <property type="nucleotide sequence ID" value="NZ_WMBB01000001.1"/>
</dbReference>
<evidence type="ECO:0000313" key="1">
    <source>
        <dbReference type="EMBL" id="MTE11602.1"/>
    </source>
</evidence>